<dbReference type="Pfam" id="PF00884">
    <property type="entry name" value="Sulfatase"/>
    <property type="match status" value="1"/>
</dbReference>
<dbReference type="Proteomes" id="UP001057134">
    <property type="component" value="Chromosome"/>
</dbReference>
<dbReference type="CDD" id="cd16148">
    <property type="entry name" value="sulfatase_like"/>
    <property type="match status" value="1"/>
</dbReference>
<name>A0ABY4RJ95_9BACL</name>
<dbReference type="Gene3D" id="3.40.720.10">
    <property type="entry name" value="Alkaline Phosphatase, subunit A"/>
    <property type="match status" value="1"/>
</dbReference>
<dbReference type="RefSeq" id="WP_249864626.1">
    <property type="nucleotide sequence ID" value="NZ_CP027059.1"/>
</dbReference>
<reference evidence="3" key="1">
    <citation type="submission" date="2018-02" db="EMBL/GenBank/DDBJ databases">
        <authorList>
            <person name="Kim S.-K."/>
            <person name="Jung H.-I."/>
            <person name="Lee S.-W."/>
        </authorList>
    </citation>
    <scope>NUCLEOTIDE SEQUENCE</scope>
    <source>
        <strain evidence="3">SK3146</strain>
    </source>
</reference>
<evidence type="ECO:0000256" key="1">
    <source>
        <dbReference type="ARBA" id="ARBA00008779"/>
    </source>
</evidence>
<dbReference type="InterPro" id="IPR017850">
    <property type="entry name" value="Alkaline_phosphatase_core_sf"/>
</dbReference>
<organism evidence="3 4">
    <name type="scientific">Paenibacillus konkukensis</name>
    <dbReference type="NCBI Taxonomy" id="2020716"/>
    <lineage>
        <taxon>Bacteria</taxon>
        <taxon>Bacillati</taxon>
        <taxon>Bacillota</taxon>
        <taxon>Bacilli</taxon>
        <taxon>Bacillales</taxon>
        <taxon>Paenibacillaceae</taxon>
        <taxon>Paenibacillus</taxon>
    </lineage>
</organism>
<evidence type="ECO:0000259" key="2">
    <source>
        <dbReference type="Pfam" id="PF00884"/>
    </source>
</evidence>
<dbReference type="EMBL" id="CP027059">
    <property type="protein sequence ID" value="UQZ82491.1"/>
    <property type="molecule type" value="Genomic_DNA"/>
</dbReference>
<reference evidence="3" key="2">
    <citation type="journal article" date="2021" name="J Anim Sci Technol">
        <title>Complete genome sequence of Paenibacillus konkukensis sp. nov. SK3146 as a potential probiotic strain.</title>
        <authorList>
            <person name="Jung H.I."/>
            <person name="Park S."/>
            <person name="Niu K.M."/>
            <person name="Lee S.W."/>
            <person name="Kothari D."/>
            <person name="Yi K.J."/>
            <person name="Kim S.K."/>
        </authorList>
    </citation>
    <scope>NUCLEOTIDE SEQUENCE</scope>
    <source>
        <strain evidence="3">SK3146</strain>
    </source>
</reference>
<gene>
    <name evidence="3" type="primary">betC_5</name>
    <name evidence="3" type="ORF">SK3146_01648</name>
</gene>
<dbReference type="EC" id="3.1.6.6" evidence="3"/>
<evidence type="ECO:0000313" key="3">
    <source>
        <dbReference type="EMBL" id="UQZ82491.1"/>
    </source>
</evidence>
<keyword evidence="4" id="KW-1185">Reference proteome</keyword>
<comment type="similarity">
    <text evidence="1">Belongs to the sulfatase family.</text>
</comment>
<dbReference type="SUPFAM" id="SSF53649">
    <property type="entry name" value="Alkaline phosphatase-like"/>
    <property type="match status" value="1"/>
</dbReference>
<dbReference type="GO" id="GO:0047753">
    <property type="term" value="F:choline-sulfatase activity"/>
    <property type="evidence" value="ECO:0007669"/>
    <property type="project" value="UniProtKB-EC"/>
</dbReference>
<dbReference type="InterPro" id="IPR050738">
    <property type="entry name" value="Sulfatase"/>
</dbReference>
<keyword evidence="3" id="KW-0378">Hydrolase</keyword>
<evidence type="ECO:0000313" key="4">
    <source>
        <dbReference type="Proteomes" id="UP001057134"/>
    </source>
</evidence>
<proteinExistence type="inferred from homology"/>
<dbReference type="PANTHER" id="PTHR42693">
    <property type="entry name" value="ARYLSULFATASE FAMILY MEMBER"/>
    <property type="match status" value="1"/>
</dbReference>
<dbReference type="PANTHER" id="PTHR42693:SF33">
    <property type="entry name" value="ARYLSULFATASE"/>
    <property type="match status" value="1"/>
</dbReference>
<feature type="domain" description="Sulfatase N-terminal" evidence="2">
    <location>
        <begin position="2"/>
        <end position="347"/>
    </location>
</feature>
<protein>
    <submittedName>
        <fullName evidence="3">Choline-sulfatase</fullName>
        <ecNumber evidence="3">3.1.6.6</ecNumber>
    </submittedName>
</protein>
<dbReference type="InterPro" id="IPR000917">
    <property type="entry name" value="Sulfatase_N"/>
</dbReference>
<sequence>MNVILITLDSLNRHYLKAYGQPAGLDVLTPNLDRLAARSAVFDRHYSGSLPCMPARRELYTGTQEFLWRSWGPVEPFDLPVARAANRNGYVSQFISDQFHFFLGYSHGYYDDYHGFELVRGHELDPWKTAPLQAEDEPFLKQISYREGAPKPFNRAIYAKNVRNFRREEDFFAPRVFTCAEQWLEDNHMHDRFMLVIDSFDVHEPFHNPDSVAGMYTDEDTHDPDLPVWAHSGRTDKGHGQLSERQLAFVRSQYAAKLSLTDKYLGKVLDKLDEHGLWDSTMVIVTSDHGHYLGERNLIGKPAYNNYNVLAHIPLMIWHPQAAQQGSRIPALTSTVDIYATIMEAIGEPQRLGHGRSLLPLLRGETDKVRDWALYGYFGGALNITDGRHTYHVAPDESVPLYNYSTMYINPAAFFLPGYVPEQVEAGRFLPYTDAVVWKYEVKFPPEFASFRKAGYATELYDTERDLWQEHDLLGSSPELHDRMKELLRSALSELQAPPEAFTRAGVAAG</sequence>
<accession>A0ABY4RJ95</accession>